<accession>V5HKW4</accession>
<name>V5HKW4_IXORI</name>
<dbReference type="InterPro" id="IPR029055">
    <property type="entry name" value="Ntn_hydrolases_N"/>
</dbReference>
<dbReference type="Gene3D" id="3.60.20.40">
    <property type="match status" value="1"/>
</dbReference>
<dbReference type="AlphaFoldDB" id="V5HKW4"/>
<dbReference type="InterPro" id="IPR043137">
    <property type="entry name" value="GGT_ssub_C"/>
</dbReference>
<protein>
    <submittedName>
        <fullName evidence="2">Uncharacterized protein</fullName>
    </submittedName>
</protein>
<proteinExistence type="evidence at transcript level"/>
<sequence>MTDIRNCAPRLSAAISETRTHRHSWHTNPAAKTAGICVNNSGQQAELRQAVAGRDGACQTNKAFVAPSGRAQHCHCPSAVRKPKQPARSTGSGGSQCGRRSVRHLEPSPSGARGRNEQTR</sequence>
<reference evidence="2" key="1">
    <citation type="journal article" date="2015" name="Sci. Rep.">
        <title>Tissue- and time-dependent transcription in Ixodes ricinus salivary glands and midguts when blood feeding on the vertebrate host.</title>
        <authorList>
            <person name="Kotsyfakis M."/>
            <person name="Schwarz A."/>
            <person name="Erhart J."/>
            <person name="Ribeiro J.M."/>
        </authorList>
    </citation>
    <scope>NUCLEOTIDE SEQUENCE</scope>
    <source>
        <tissue evidence="2">Salivary gland and midgut</tissue>
    </source>
</reference>
<dbReference type="SUPFAM" id="SSF56235">
    <property type="entry name" value="N-terminal nucleophile aminohydrolases (Ntn hydrolases)"/>
    <property type="match status" value="1"/>
</dbReference>
<evidence type="ECO:0000256" key="1">
    <source>
        <dbReference type="SAM" id="MobiDB-lite"/>
    </source>
</evidence>
<feature type="region of interest" description="Disordered" evidence="1">
    <location>
        <begin position="68"/>
        <end position="120"/>
    </location>
</feature>
<evidence type="ECO:0000313" key="2">
    <source>
        <dbReference type="EMBL" id="JAB74123.1"/>
    </source>
</evidence>
<dbReference type="EMBL" id="GANP01010345">
    <property type="protein sequence ID" value="JAB74123.1"/>
    <property type="molecule type" value="mRNA"/>
</dbReference>
<organism evidence="2">
    <name type="scientific">Ixodes ricinus</name>
    <name type="common">Common tick</name>
    <name type="synonym">Acarus ricinus</name>
    <dbReference type="NCBI Taxonomy" id="34613"/>
    <lineage>
        <taxon>Eukaryota</taxon>
        <taxon>Metazoa</taxon>
        <taxon>Ecdysozoa</taxon>
        <taxon>Arthropoda</taxon>
        <taxon>Chelicerata</taxon>
        <taxon>Arachnida</taxon>
        <taxon>Acari</taxon>
        <taxon>Parasitiformes</taxon>
        <taxon>Ixodida</taxon>
        <taxon>Ixodoidea</taxon>
        <taxon>Ixodidae</taxon>
        <taxon>Ixodinae</taxon>
        <taxon>Ixodes</taxon>
    </lineage>
</organism>